<dbReference type="EMBL" id="DF143532">
    <property type="protein sequence ID" value="GAA53574.1"/>
    <property type="molecule type" value="Genomic_DNA"/>
</dbReference>
<evidence type="ECO:0000313" key="1">
    <source>
        <dbReference type="EMBL" id="GAA53574.1"/>
    </source>
</evidence>
<accession>G7YKU3</accession>
<protein>
    <submittedName>
        <fullName evidence="1">Uncharacterized protein</fullName>
    </submittedName>
</protein>
<evidence type="ECO:0000313" key="2">
    <source>
        <dbReference type="Proteomes" id="UP000008909"/>
    </source>
</evidence>
<sequence>MQEEEHRFTTPDVSLIVIRYQTVKGEIISEGWVAQHLIRVYVLTSSHVIPELASKFRKTQPPSDNALFRSDLTERMTIFGLKCMCVTPFEVARCQYFHICAEQRFTIVQLILVISFILFSTGTSTDTLFSIVRILFTVNPNKSFGSSIDFFGPRTLLNVRIVNHVFLGTTGKWGRHHRLLHASKPVDNASTSSEPEVFCALNRGSRLSADPGVTPVNFDTHAREVTTYAFLNAGSDIMLVKRDPLAKNGVTSMASDTLGGSMGCTSKANDSRLLSTDESQSIDVDRAFVVDSLPMRAVPSIREAARTWPHLKEVAFDEFTSGHPGALAATVRLGIRRHFSTEHWSLFGGSKSTGDSGDWCDANSVTAKCFVNEISDLVSKGDFRMRNWSSNDRGVLSAIDPAELTSGVRNLTTVSLPMERALGVQWDTESDTPVVAFNLPTKPPTRRGVRSCISLLRDFLGFVSLWLIPGYPATCGRPYAGVAVSRGSLFAPLACIFVVKVDHKWSLSKDVTLFHLFIITTVTGTVFVELCVGIIGESNVSLDTDVFCRATTNFPYLEDTGVKRSQNYLRLKKPSDIRLISSLTTNFNRKRGGGTSLPEIILPRDDFVELSINSNTPHSMRIQKSSLWLHRFAITTKDRALRSSFLDRFPPCLSATDVYLKLNAKKDLTNEVILFGELRHNTFSCVADILLSETLSDNNMNCVVEIQGLSLWLNALLSYEQLACGQYSVRKNMIHMWNTSCSGRHDNGSHCHSPRLLIVIARPLLVCEAAYEAPPMHDNIIQRLTTTRHTHSCTQRHLPLLLISISPTLATYRNCWACVYVQRRIPDLNKLNSPIRWPTTARHAYNRTRCCLPCPRLATEVPVHMLSTNTQLHSTSASRHQYHMASSSRLVAILYSAVVAGSSARGYSLRNRAANVFAFVIFGIRSHGDKLPHLGHVESCSLVQPSWGSIPCLSDIPLTPLDYTDLIPFPRILTLRTSAVPGLDDLLGSSTPPVLICDDSLTNPNYKDNPKRFPQDVHVRGCPRTQVRRRDDDHLVRIFTKQSDVDPIGYSEVHASNTGELYSHPEMRSTLLHLHERIGAPKNTHTIALGTINPAVPEYFAVDRRCQRAQLSAGS</sequence>
<name>G7YKU3_CLOSI</name>
<proteinExistence type="predicted"/>
<organism evidence="1 2">
    <name type="scientific">Clonorchis sinensis</name>
    <name type="common">Chinese liver fluke</name>
    <dbReference type="NCBI Taxonomy" id="79923"/>
    <lineage>
        <taxon>Eukaryota</taxon>
        <taxon>Metazoa</taxon>
        <taxon>Spiralia</taxon>
        <taxon>Lophotrochozoa</taxon>
        <taxon>Platyhelminthes</taxon>
        <taxon>Trematoda</taxon>
        <taxon>Digenea</taxon>
        <taxon>Opisthorchiida</taxon>
        <taxon>Opisthorchiata</taxon>
        <taxon>Opisthorchiidae</taxon>
        <taxon>Clonorchis</taxon>
    </lineage>
</organism>
<reference key="2">
    <citation type="submission" date="2011-10" db="EMBL/GenBank/DDBJ databases">
        <title>The genome and transcriptome sequence of Clonorchis sinensis provide insights into the carcinogenic liver fluke.</title>
        <authorList>
            <person name="Wang X."/>
            <person name="Huang Y."/>
            <person name="Chen W."/>
            <person name="Liu H."/>
            <person name="Guo L."/>
            <person name="Chen Y."/>
            <person name="Luo F."/>
            <person name="Zhou W."/>
            <person name="Sun J."/>
            <person name="Mao Q."/>
            <person name="Liang P."/>
            <person name="Zhou C."/>
            <person name="Tian Y."/>
            <person name="Men J."/>
            <person name="Lv X."/>
            <person name="Huang L."/>
            <person name="Zhou J."/>
            <person name="Hu Y."/>
            <person name="Li R."/>
            <person name="Zhang F."/>
            <person name="Lei H."/>
            <person name="Li X."/>
            <person name="Hu X."/>
            <person name="Liang C."/>
            <person name="Xu J."/>
            <person name="Wu Z."/>
            <person name="Yu X."/>
        </authorList>
    </citation>
    <scope>NUCLEOTIDE SEQUENCE</scope>
    <source>
        <strain>Henan</strain>
    </source>
</reference>
<keyword evidence="2" id="KW-1185">Reference proteome</keyword>
<dbReference type="Proteomes" id="UP000008909">
    <property type="component" value="Unassembled WGS sequence"/>
</dbReference>
<dbReference type="PANTHER" id="PTHR47331">
    <property type="entry name" value="PHD-TYPE DOMAIN-CONTAINING PROTEIN"/>
    <property type="match status" value="1"/>
</dbReference>
<dbReference type="AlphaFoldDB" id="G7YKU3"/>
<reference evidence="1" key="1">
    <citation type="journal article" date="2011" name="Genome Biol.">
        <title>The draft genome of the carcinogenic human liver fluke Clonorchis sinensis.</title>
        <authorList>
            <person name="Wang X."/>
            <person name="Chen W."/>
            <person name="Huang Y."/>
            <person name="Sun J."/>
            <person name="Men J."/>
            <person name="Liu H."/>
            <person name="Luo F."/>
            <person name="Guo L."/>
            <person name="Lv X."/>
            <person name="Deng C."/>
            <person name="Zhou C."/>
            <person name="Fan Y."/>
            <person name="Li X."/>
            <person name="Huang L."/>
            <person name="Hu Y."/>
            <person name="Liang C."/>
            <person name="Hu X."/>
            <person name="Xu J."/>
            <person name="Yu X."/>
        </authorList>
    </citation>
    <scope>NUCLEOTIDE SEQUENCE [LARGE SCALE GENOMIC DNA]</scope>
    <source>
        <strain evidence="1">Henan</strain>
    </source>
</reference>
<gene>
    <name evidence="1" type="ORF">CLF_110547</name>
</gene>